<evidence type="ECO:0000313" key="1">
    <source>
        <dbReference type="EMBL" id="KAJ8664729.1"/>
    </source>
</evidence>
<organism evidence="1 2">
    <name type="scientific">Eretmocerus hayati</name>
    <dbReference type="NCBI Taxonomy" id="131215"/>
    <lineage>
        <taxon>Eukaryota</taxon>
        <taxon>Metazoa</taxon>
        <taxon>Ecdysozoa</taxon>
        <taxon>Arthropoda</taxon>
        <taxon>Hexapoda</taxon>
        <taxon>Insecta</taxon>
        <taxon>Pterygota</taxon>
        <taxon>Neoptera</taxon>
        <taxon>Endopterygota</taxon>
        <taxon>Hymenoptera</taxon>
        <taxon>Apocrita</taxon>
        <taxon>Proctotrupomorpha</taxon>
        <taxon>Chalcidoidea</taxon>
        <taxon>Aphelinidae</taxon>
        <taxon>Aphelininae</taxon>
        <taxon>Eretmocerus</taxon>
    </lineage>
</organism>
<name>A0ACC2N335_9HYME</name>
<proteinExistence type="predicted"/>
<accession>A0ACC2N335</accession>
<dbReference type="Proteomes" id="UP001239111">
    <property type="component" value="Chromosome 4"/>
</dbReference>
<comment type="caution">
    <text evidence="1">The sequence shown here is derived from an EMBL/GenBank/DDBJ whole genome shotgun (WGS) entry which is preliminary data.</text>
</comment>
<protein>
    <submittedName>
        <fullName evidence="1">Uncharacterized protein</fullName>
    </submittedName>
</protein>
<dbReference type="EMBL" id="CM056744">
    <property type="protein sequence ID" value="KAJ8664729.1"/>
    <property type="molecule type" value="Genomic_DNA"/>
</dbReference>
<keyword evidence="2" id="KW-1185">Reference proteome</keyword>
<reference evidence="1" key="1">
    <citation type="submission" date="2023-04" db="EMBL/GenBank/DDBJ databases">
        <title>A chromosome-level genome assembly of the parasitoid wasp Eretmocerus hayati.</title>
        <authorList>
            <person name="Zhong Y."/>
            <person name="Liu S."/>
            <person name="Liu Y."/>
        </authorList>
    </citation>
    <scope>NUCLEOTIDE SEQUENCE</scope>
    <source>
        <strain evidence="1">ZJU_SS_LIU_2023</strain>
    </source>
</reference>
<gene>
    <name evidence="1" type="ORF">QAD02_006391</name>
</gene>
<sequence>MLPLLVVLFACVVINGSTNTDSDPDTNGSKLASIEDHPYIVSLRGKREDPNEVPCMGCIISDNLILTTANCAERFETHTRVIKSGSADRRKGAREHTIAEKYPHQDYNSTDLSHNIALIRVVGRFNLPDEPILVNYNPEYSDTGVKGVVAGWGKINSGTWMDELYESNVNIFRGGIFPALGSGRIIDDSFYVVDPDRENSTCYGDGAPFIVEYKNVTYLAGFLTQRTQNCNADTDSAAGTITGERTSIEDFPYIVSFYNGSKDPKQSPCIGSIVSRNLVLTTAYCAAKFETNTKVIRSGSNDRKTGGRMHTIAMKYLHEDYNSTTLNHNIALIRVVEKFDDPDKPIVVNYNPEQSNVGNKGVVAGWGKINSENWMDGLYESNVNIISDEIFRTSAPHAVLDHFFYVKDSDPKNSTCYGDGAPFVVEEKNMSYIAGFLTQRTRDCERTSIGIFIDLSRYYNWIVGHF</sequence>
<evidence type="ECO:0000313" key="2">
    <source>
        <dbReference type="Proteomes" id="UP001239111"/>
    </source>
</evidence>